<dbReference type="EMBL" id="JASPKY010000005">
    <property type="protein sequence ID" value="KAK9754724.1"/>
    <property type="molecule type" value="Genomic_DNA"/>
</dbReference>
<feature type="non-terminal residue" evidence="1">
    <location>
        <position position="57"/>
    </location>
</feature>
<proteinExistence type="predicted"/>
<dbReference type="AlphaFoldDB" id="A0AAW1NB29"/>
<name>A0AAW1NB29_POPJA</name>
<organism evidence="1 2">
    <name type="scientific">Popillia japonica</name>
    <name type="common">Japanese beetle</name>
    <dbReference type="NCBI Taxonomy" id="7064"/>
    <lineage>
        <taxon>Eukaryota</taxon>
        <taxon>Metazoa</taxon>
        <taxon>Ecdysozoa</taxon>
        <taxon>Arthropoda</taxon>
        <taxon>Hexapoda</taxon>
        <taxon>Insecta</taxon>
        <taxon>Pterygota</taxon>
        <taxon>Neoptera</taxon>
        <taxon>Endopterygota</taxon>
        <taxon>Coleoptera</taxon>
        <taxon>Polyphaga</taxon>
        <taxon>Scarabaeiformia</taxon>
        <taxon>Scarabaeidae</taxon>
        <taxon>Rutelinae</taxon>
        <taxon>Popillia</taxon>
    </lineage>
</organism>
<dbReference type="Proteomes" id="UP001458880">
    <property type="component" value="Unassembled WGS sequence"/>
</dbReference>
<accession>A0AAW1NB29</accession>
<gene>
    <name evidence="1" type="ORF">QE152_g941</name>
</gene>
<sequence length="57" mass="6837">MGKVHPSVISINDIREMKNQLNSLYDPRQIITLKNAFNYYNYLTIQNYIDNKEILFK</sequence>
<reference evidence="1 2" key="1">
    <citation type="journal article" date="2024" name="BMC Genomics">
        <title>De novo assembly and annotation of Popillia japonica's genome with initial clues to its potential as an invasive pest.</title>
        <authorList>
            <person name="Cucini C."/>
            <person name="Boschi S."/>
            <person name="Funari R."/>
            <person name="Cardaioli E."/>
            <person name="Iannotti N."/>
            <person name="Marturano G."/>
            <person name="Paoli F."/>
            <person name="Bruttini M."/>
            <person name="Carapelli A."/>
            <person name="Frati F."/>
            <person name="Nardi F."/>
        </authorList>
    </citation>
    <scope>NUCLEOTIDE SEQUENCE [LARGE SCALE GENOMIC DNA]</scope>
    <source>
        <strain evidence="1">DMR45628</strain>
    </source>
</reference>
<evidence type="ECO:0000313" key="2">
    <source>
        <dbReference type="Proteomes" id="UP001458880"/>
    </source>
</evidence>
<keyword evidence="2" id="KW-1185">Reference proteome</keyword>
<comment type="caution">
    <text evidence="1">The sequence shown here is derived from an EMBL/GenBank/DDBJ whole genome shotgun (WGS) entry which is preliminary data.</text>
</comment>
<evidence type="ECO:0000313" key="1">
    <source>
        <dbReference type="EMBL" id="KAK9754724.1"/>
    </source>
</evidence>
<protein>
    <submittedName>
        <fullName evidence="1">Uncharacterized protein</fullName>
    </submittedName>
</protein>